<sequence>MDGNNPYYGGYPREGYEAQRPMIPASYQQHQARSSCLYANTQQPQHAMPYPPPNMSVVELDQLDAELPGGGMPGPGPMASSGPGPTQPVHHAGPPPAPQSSCAVNRNENLPFPWMKTTKSHAHAWKSQWPGASFAVEDENKRTRTAYTRGQLLELEKEFHFNKYISRPRRIELAAMLNLTERHIKIWFQNRRMKWKKEQAKRRPLPESASSTTPGGSGGAGTAAGGAESTGTSGTDPETSPVREPVSTPPASTSLPVSPPVNSGVQGTSAASHTGGVTVPPVHQTLPHSVTGPTEPTLQRENLSQSLAFSRS</sequence>
<dbReference type="GeneID" id="118419641"/>
<dbReference type="GO" id="GO:0005634">
    <property type="term" value="C:nucleus"/>
    <property type="evidence" value="ECO:0000318"/>
    <property type="project" value="GO_Central"/>
</dbReference>
<dbReference type="GO" id="GO:0006357">
    <property type="term" value="P:regulation of transcription by RNA polymerase II"/>
    <property type="evidence" value="ECO:0000318"/>
    <property type="project" value="GO_Central"/>
</dbReference>
<feature type="region of interest" description="Disordered" evidence="6">
    <location>
        <begin position="66"/>
        <end position="104"/>
    </location>
</feature>
<feature type="compositionally biased region" description="Polar residues" evidence="6">
    <location>
        <begin position="249"/>
        <end position="272"/>
    </location>
</feature>
<dbReference type="InterPro" id="IPR009057">
    <property type="entry name" value="Homeodomain-like_sf"/>
</dbReference>
<dbReference type="FunFam" id="1.10.10.60:FF:000176">
    <property type="entry name" value="pancreas/duodenum homeobox protein 1"/>
    <property type="match status" value="1"/>
</dbReference>
<feature type="domain" description="Homeobox" evidence="7">
    <location>
        <begin position="138"/>
        <end position="198"/>
    </location>
</feature>
<keyword evidence="3 4" id="KW-0539">Nucleus</keyword>
<proteinExistence type="predicted"/>
<feature type="compositionally biased region" description="Gly residues" evidence="6">
    <location>
        <begin position="215"/>
        <end position="224"/>
    </location>
</feature>
<dbReference type="InterPro" id="IPR001356">
    <property type="entry name" value="HD"/>
</dbReference>
<comment type="subcellular location">
    <subcellularLocation>
        <location evidence="4 5">Nucleus</location>
    </subcellularLocation>
</comment>
<dbReference type="InterPro" id="IPR020479">
    <property type="entry name" value="HD_metazoa"/>
</dbReference>
<dbReference type="PANTHER" id="PTHR45664:SF12">
    <property type="entry name" value="PANCREAS_DUODENUM HOMEOBOX PROTEIN 1"/>
    <property type="match status" value="1"/>
</dbReference>
<dbReference type="PROSITE" id="PS50071">
    <property type="entry name" value="HOMEOBOX_2"/>
    <property type="match status" value="1"/>
</dbReference>
<evidence type="ECO:0000313" key="8">
    <source>
        <dbReference type="Proteomes" id="UP000001554"/>
    </source>
</evidence>
<dbReference type="InterPro" id="IPR017970">
    <property type="entry name" value="Homeobox_CS"/>
</dbReference>
<feature type="compositionally biased region" description="Low complexity" evidence="6">
    <location>
        <begin position="225"/>
        <end position="235"/>
    </location>
</feature>
<keyword evidence="1 4" id="KW-0238">DNA-binding</keyword>
<evidence type="ECO:0000259" key="7">
    <source>
        <dbReference type="PROSITE" id="PS50071"/>
    </source>
</evidence>
<evidence type="ECO:0000256" key="6">
    <source>
        <dbReference type="SAM" id="MobiDB-lite"/>
    </source>
</evidence>
<dbReference type="Gene3D" id="1.10.10.60">
    <property type="entry name" value="Homeodomain-like"/>
    <property type="match status" value="1"/>
</dbReference>
<dbReference type="CDD" id="cd00086">
    <property type="entry name" value="homeodomain"/>
    <property type="match status" value="1"/>
</dbReference>
<dbReference type="GO" id="GO:0045944">
    <property type="term" value="P:positive regulation of transcription by RNA polymerase II"/>
    <property type="evidence" value="ECO:0007669"/>
    <property type="project" value="UniProtKB-ARBA"/>
</dbReference>
<feature type="compositionally biased region" description="Polar residues" evidence="6">
    <location>
        <begin position="286"/>
        <end position="312"/>
    </location>
</feature>
<feature type="region of interest" description="Disordered" evidence="6">
    <location>
        <begin position="197"/>
        <end position="312"/>
    </location>
</feature>
<organism evidence="8 9">
    <name type="scientific">Branchiostoma floridae</name>
    <name type="common">Florida lancelet</name>
    <name type="synonym">Amphioxus</name>
    <dbReference type="NCBI Taxonomy" id="7739"/>
    <lineage>
        <taxon>Eukaryota</taxon>
        <taxon>Metazoa</taxon>
        <taxon>Chordata</taxon>
        <taxon>Cephalochordata</taxon>
        <taxon>Leptocardii</taxon>
        <taxon>Amphioxiformes</taxon>
        <taxon>Branchiostomatidae</taxon>
        <taxon>Branchiostoma</taxon>
    </lineage>
</organism>
<dbReference type="KEGG" id="bfo:118419641"/>
<dbReference type="GO" id="GO:0000978">
    <property type="term" value="F:RNA polymerase II cis-regulatory region sequence-specific DNA binding"/>
    <property type="evidence" value="ECO:0000318"/>
    <property type="project" value="GO_Central"/>
</dbReference>
<evidence type="ECO:0000256" key="4">
    <source>
        <dbReference type="PROSITE-ProRule" id="PRU00108"/>
    </source>
</evidence>
<dbReference type="SMART" id="SM00389">
    <property type="entry name" value="HOX"/>
    <property type="match status" value="1"/>
</dbReference>
<dbReference type="OrthoDB" id="6159439at2759"/>
<evidence type="ECO:0000256" key="5">
    <source>
        <dbReference type="RuleBase" id="RU000682"/>
    </source>
</evidence>
<dbReference type="PROSITE" id="PS00027">
    <property type="entry name" value="HOMEOBOX_1"/>
    <property type="match status" value="1"/>
</dbReference>
<dbReference type="SUPFAM" id="SSF46689">
    <property type="entry name" value="Homeodomain-like"/>
    <property type="match status" value="1"/>
</dbReference>
<dbReference type="AlphaFoldDB" id="A0A9J7LGG8"/>
<reference evidence="8" key="1">
    <citation type="journal article" date="2020" name="Nat. Ecol. Evol.">
        <title>Deeply conserved synteny resolves early events in vertebrate evolution.</title>
        <authorList>
            <person name="Simakov O."/>
            <person name="Marletaz F."/>
            <person name="Yue J.X."/>
            <person name="O'Connell B."/>
            <person name="Jenkins J."/>
            <person name="Brandt A."/>
            <person name="Calef R."/>
            <person name="Tung C.H."/>
            <person name="Huang T.K."/>
            <person name="Schmutz J."/>
            <person name="Satoh N."/>
            <person name="Yu J.K."/>
            <person name="Putnam N.H."/>
            <person name="Green R.E."/>
            <person name="Rokhsar D.S."/>
        </authorList>
    </citation>
    <scope>NUCLEOTIDE SEQUENCE [LARGE SCALE GENOMIC DNA]</scope>
    <source>
        <strain evidence="8">S238N-H82</strain>
    </source>
</reference>
<protein>
    <submittedName>
        <fullName evidence="9">Pancreas/duodenum homeobox protein 1-like</fullName>
    </submittedName>
</protein>
<keyword evidence="2 4" id="KW-0371">Homeobox</keyword>
<keyword evidence="8" id="KW-1185">Reference proteome</keyword>
<evidence type="ECO:0000313" key="9">
    <source>
        <dbReference type="RefSeq" id="XP_035682017.1"/>
    </source>
</evidence>
<evidence type="ECO:0000256" key="3">
    <source>
        <dbReference type="ARBA" id="ARBA00023242"/>
    </source>
</evidence>
<dbReference type="OMA" id="DTGHPGD"/>
<reference evidence="9" key="2">
    <citation type="submission" date="2025-08" db="UniProtKB">
        <authorList>
            <consortium name="RefSeq"/>
        </authorList>
    </citation>
    <scope>IDENTIFICATION</scope>
    <source>
        <strain evidence="9">S238N-H82</strain>
        <tissue evidence="9">Testes</tissue>
    </source>
</reference>
<dbReference type="Proteomes" id="UP000001554">
    <property type="component" value="Chromosome 7"/>
</dbReference>
<dbReference type="RefSeq" id="XP_035682017.1">
    <property type="nucleotide sequence ID" value="XM_035826124.1"/>
</dbReference>
<feature type="DNA-binding region" description="Homeobox" evidence="4">
    <location>
        <begin position="140"/>
        <end position="199"/>
    </location>
</feature>
<gene>
    <name evidence="9" type="primary">LOC118419641</name>
</gene>
<dbReference type="Pfam" id="PF00046">
    <property type="entry name" value="Homeodomain"/>
    <property type="match status" value="1"/>
</dbReference>
<name>A0A9J7LGG8_BRAFL</name>
<dbReference type="PANTHER" id="PTHR45664">
    <property type="entry name" value="PROTEIN ZERKNUELLT 1-RELATED"/>
    <property type="match status" value="1"/>
</dbReference>
<dbReference type="GO" id="GO:0000981">
    <property type="term" value="F:DNA-binding transcription factor activity, RNA polymerase II-specific"/>
    <property type="evidence" value="ECO:0000318"/>
    <property type="project" value="GO_Central"/>
</dbReference>
<accession>A0A9J7LGG8</accession>
<evidence type="ECO:0000256" key="2">
    <source>
        <dbReference type="ARBA" id="ARBA00023155"/>
    </source>
</evidence>
<evidence type="ECO:0000256" key="1">
    <source>
        <dbReference type="ARBA" id="ARBA00023125"/>
    </source>
</evidence>
<dbReference type="PRINTS" id="PR00024">
    <property type="entry name" value="HOMEOBOX"/>
</dbReference>